<evidence type="ECO:0000259" key="2">
    <source>
        <dbReference type="Pfam" id="PF16064"/>
    </source>
</evidence>
<evidence type="ECO:0000313" key="3">
    <source>
        <dbReference type="EnsemblMetazoa" id="ENSAATROPP007420"/>
    </source>
</evidence>
<evidence type="ECO:0000256" key="1">
    <source>
        <dbReference type="SAM" id="Coils"/>
    </source>
</evidence>
<protein>
    <recommendedName>
        <fullName evidence="2">DUF4806 domain-containing protein</fullName>
    </recommendedName>
</protein>
<dbReference type="InterPro" id="IPR032071">
    <property type="entry name" value="DUF4806"/>
</dbReference>
<accession>A0AAG5D959</accession>
<reference evidence="3" key="1">
    <citation type="submission" date="2024-04" db="UniProtKB">
        <authorList>
            <consortium name="EnsemblMetazoa"/>
        </authorList>
    </citation>
    <scope>IDENTIFICATION</scope>
    <source>
        <strain evidence="3">EBRO</strain>
    </source>
</reference>
<dbReference type="EnsemblMetazoa" id="ENSAATROPT008255">
    <property type="protein sequence ID" value="ENSAATROPP007420"/>
    <property type="gene ID" value="ENSAATROPG006716"/>
</dbReference>
<feature type="domain" description="DUF4806" evidence="2">
    <location>
        <begin position="188"/>
        <end position="270"/>
    </location>
</feature>
<organism evidence="3 4">
    <name type="scientific">Anopheles atroparvus</name>
    <name type="common">European mosquito</name>
    <dbReference type="NCBI Taxonomy" id="41427"/>
    <lineage>
        <taxon>Eukaryota</taxon>
        <taxon>Metazoa</taxon>
        <taxon>Ecdysozoa</taxon>
        <taxon>Arthropoda</taxon>
        <taxon>Hexapoda</taxon>
        <taxon>Insecta</taxon>
        <taxon>Pterygota</taxon>
        <taxon>Neoptera</taxon>
        <taxon>Endopterygota</taxon>
        <taxon>Diptera</taxon>
        <taxon>Nematocera</taxon>
        <taxon>Culicoidea</taxon>
        <taxon>Culicidae</taxon>
        <taxon>Anophelinae</taxon>
        <taxon>Anopheles</taxon>
    </lineage>
</organism>
<keyword evidence="1" id="KW-0175">Coiled coil</keyword>
<feature type="coiled-coil region" evidence="1">
    <location>
        <begin position="139"/>
        <end position="166"/>
    </location>
</feature>
<dbReference type="Proteomes" id="UP000075880">
    <property type="component" value="Unassembled WGS sequence"/>
</dbReference>
<dbReference type="Pfam" id="PF16064">
    <property type="entry name" value="DUF4806"/>
    <property type="match status" value="1"/>
</dbReference>
<proteinExistence type="predicted"/>
<keyword evidence="4" id="KW-1185">Reference proteome</keyword>
<sequence>MGCEHGAENCYVGSILVIVDSNNCYVLLYFSSVMNNVQKKILVERGKLTVVMTPVSSDKSKPTSAISTVPILPSDSSITNPRLLQNPVPLQITNRKRSFNSTVPMDAPIAGPSITNPDPITTRQPAATTDVIAYLIAIKTAIDQNHKLLESRLDRLERAVKRNEVEIQLIGDLIRPRAGLQAGGFTLQPVGTAEDLRNFETRLAGEGDYLQSVRNWLMENVTSLDSDNRLHEAMDLIFDRQFLPLVGWTGASKNGSKIALRDFTNVLDLFKFIGSTNALTVSNRYVTDFFLKKLRYAKHR</sequence>
<evidence type="ECO:0000313" key="4">
    <source>
        <dbReference type="Proteomes" id="UP000075880"/>
    </source>
</evidence>
<dbReference type="AlphaFoldDB" id="A0AAG5D959"/>
<name>A0AAG5D959_ANOAO</name>